<name>A0A061BJ32_CYBFA</name>
<comment type="catalytic activity">
    <reaction evidence="11">
        <text>1'-[1,2-diacyl-sn-glycero-3-phospho],3'-[1-acyl-sn-glycero-3-phospho]-glycerol + a 1,2-diacyl-sn-glycero-3-phosphocholine = a cardiolipin + a 1-acyl-sn-glycero-3-phosphocholine</text>
        <dbReference type="Rhea" id="RHEA:33731"/>
        <dbReference type="ChEBI" id="CHEBI:57643"/>
        <dbReference type="ChEBI" id="CHEBI:58168"/>
        <dbReference type="ChEBI" id="CHEBI:62237"/>
        <dbReference type="ChEBI" id="CHEBI:64743"/>
    </reaction>
    <physiologicalReaction direction="left-to-right" evidence="11">
        <dbReference type="Rhea" id="RHEA:33732"/>
    </physiologicalReaction>
    <physiologicalReaction direction="right-to-left" evidence="11">
        <dbReference type="Rhea" id="RHEA:33733"/>
    </physiologicalReaction>
</comment>
<dbReference type="OrthoDB" id="193467at2759"/>
<evidence type="ECO:0000256" key="7">
    <source>
        <dbReference type="ARBA" id="ARBA00023128"/>
    </source>
</evidence>
<dbReference type="GO" id="GO:0035965">
    <property type="term" value="P:cardiolipin acyl-chain remodeling"/>
    <property type="evidence" value="ECO:0007669"/>
    <property type="project" value="TreeGrafter"/>
</dbReference>
<dbReference type="GO" id="GO:0047184">
    <property type="term" value="F:1-acylglycerophosphocholine O-acyltransferase activity"/>
    <property type="evidence" value="ECO:0007669"/>
    <property type="project" value="TreeGrafter"/>
</dbReference>
<comment type="subcellular location">
    <subcellularLocation>
        <location evidence="1">Mitochondrion inner membrane</location>
        <topology evidence="1">Peripheral membrane protein</topology>
        <orientation evidence="1">Intermembrane side</orientation>
    </subcellularLocation>
    <subcellularLocation>
        <location evidence="10">Mitochondrion outer membrane</location>
        <topology evidence="10">Peripheral membrane protein</topology>
        <orientation evidence="10">Intermembrane side</orientation>
    </subcellularLocation>
</comment>
<accession>A0A061BJ32</accession>
<dbReference type="GO" id="GO:0005741">
    <property type="term" value="C:mitochondrial outer membrane"/>
    <property type="evidence" value="ECO:0007669"/>
    <property type="project" value="UniProtKB-SubCell"/>
</dbReference>
<dbReference type="PhylomeDB" id="A0A061BJ32"/>
<feature type="domain" description="Phospholipid/glycerol acyltransferase" evidence="13">
    <location>
        <begin position="71"/>
        <end position="244"/>
    </location>
</feature>
<keyword evidence="3" id="KW-0808">Transferase</keyword>
<evidence type="ECO:0000313" key="14">
    <source>
        <dbReference type="EMBL" id="CDR46989.1"/>
    </source>
</evidence>
<evidence type="ECO:0000256" key="9">
    <source>
        <dbReference type="ARBA" id="ARBA00023315"/>
    </source>
</evidence>
<evidence type="ECO:0000256" key="11">
    <source>
        <dbReference type="ARBA" id="ARBA00047906"/>
    </source>
</evidence>
<keyword evidence="6" id="KW-0443">Lipid metabolism</keyword>
<dbReference type="GO" id="GO:0005743">
    <property type="term" value="C:mitochondrial inner membrane"/>
    <property type="evidence" value="ECO:0007669"/>
    <property type="project" value="UniProtKB-SubCell"/>
</dbReference>
<evidence type="ECO:0000256" key="4">
    <source>
        <dbReference type="ARBA" id="ARBA00022787"/>
    </source>
</evidence>
<dbReference type="PRINTS" id="PR00979">
    <property type="entry name" value="TAFAZZIN"/>
</dbReference>
<evidence type="ECO:0000256" key="1">
    <source>
        <dbReference type="ARBA" id="ARBA00004137"/>
    </source>
</evidence>
<dbReference type="PANTHER" id="PTHR12497">
    <property type="entry name" value="TAZ PROTEIN TAFAZZIN"/>
    <property type="match status" value="1"/>
</dbReference>
<evidence type="ECO:0000256" key="6">
    <source>
        <dbReference type="ARBA" id="ARBA00023098"/>
    </source>
</evidence>
<keyword evidence="9" id="KW-0012">Acyltransferase</keyword>
<evidence type="ECO:0000256" key="3">
    <source>
        <dbReference type="ARBA" id="ARBA00022679"/>
    </source>
</evidence>
<keyword evidence="4" id="KW-1000">Mitochondrion outer membrane</keyword>
<evidence type="ECO:0000259" key="13">
    <source>
        <dbReference type="SMART" id="SM00563"/>
    </source>
</evidence>
<dbReference type="SMART" id="SM00563">
    <property type="entry name" value="PlsC"/>
    <property type="match status" value="1"/>
</dbReference>
<organism evidence="14">
    <name type="scientific">Cyberlindnera fabianii</name>
    <name type="common">Yeast</name>
    <name type="synonym">Hansenula fabianii</name>
    <dbReference type="NCBI Taxonomy" id="36022"/>
    <lineage>
        <taxon>Eukaryota</taxon>
        <taxon>Fungi</taxon>
        <taxon>Dikarya</taxon>
        <taxon>Ascomycota</taxon>
        <taxon>Saccharomycotina</taxon>
        <taxon>Saccharomycetes</taxon>
        <taxon>Phaffomycetales</taxon>
        <taxon>Phaffomycetaceae</taxon>
        <taxon>Cyberlindnera</taxon>
    </lineage>
</organism>
<evidence type="ECO:0000256" key="5">
    <source>
        <dbReference type="ARBA" id="ARBA00022792"/>
    </source>
</evidence>
<proteinExistence type="inferred from homology"/>
<keyword evidence="8" id="KW-0472">Membrane</keyword>
<dbReference type="InterPro" id="IPR002123">
    <property type="entry name" value="Plipid/glycerol_acylTrfase"/>
</dbReference>
<reference evidence="14" key="1">
    <citation type="journal article" date="2014" name="Genome Announc.">
        <title>Genome sequence of the yeast Cyberlindnera fabianii (Hansenula fabianii).</title>
        <authorList>
            <person name="Freel K.C."/>
            <person name="Sarilar V."/>
            <person name="Neuveglise C."/>
            <person name="Devillers H."/>
            <person name="Friedrich A."/>
            <person name="Schacherer J."/>
        </authorList>
    </citation>
    <scope>NUCLEOTIDE SEQUENCE</scope>
    <source>
        <strain evidence="14">YJS4271</strain>
    </source>
</reference>
<sequence>MSLPRVFERGDEFISEYDRRSPWWNTFSRANCLLAVGFSKLVLNTFYNHKLHGLERIEAALKKSQEENRGLMTVMNHMSVVDDPFLWGFFPWRMYHDVDQIRWGLAAHNVCFTSPALSNFFSLGKILSTQRFGVGPFQGSIDAAVRIMSPDDTLDLVFDYDTFDKKKKDVWVDQTVLVKKVKDDYLPPMIRSKPSWIHVFPEGFVLQLQPPFNNSMRYFKWGITRIILESTRQPIIVPMFGHGFEKIMPEAVADEKSLLDRFLPSNRGSDVHVYIGEPIDEKIIQKYREEWIQLVNWYGDKSGDLTDELKFGKKAEDLRSRLASELRKHVAHIRDTEAGFPPEDPRFKEHKWWKQYTLSEGESDKEVKFIGSNWAIRRLQKFLQEEEKGDK</sequence>
<keyword evidence="5" id="KW-0999">Mitochondrion inner membrane</keyword>
<evidence type="ECO:0000256" key="12">
    <source>
        <dbReference type="RuleBase" id="RU365062"/>
    </source>
</evidence>
<dbReference type="PANTHER" id="PTHR12497:SF0">
    <property type="entry name" value="TAFAZZIN"/>
    <property type="match status" value="1"/>
</dbReference>
<evidence type="ECO:0000256" key="8">
    <source>
        <dbReference type="ARBA" id="ARBA00023136"/>
    </source>
</evidence>
<evidence type="ECO:0000256" key="2">
    <source>
        <dbReference type="ARBA" id="ARBA00010524"/>
    </source>
</evidence>
<dbReference type="Pfam" id="PF01553">
    <property type="entry name" value="Acyltransferase"/>
    <property type="match status" value="1"/>
</dbReference>
<dbReference type="VEuPathDB" id="FungiDB:BON22_4993"/>
<comment type="similarity">
    <text evidence="2 12">Belongs to the taffazin family.</text>
</comment>
<dbReference type="InterPro" id="IPR000872">
    <property type="entry name" value="Tafazzin"/>
</dbReference>
<dbReference type="EMBL" id="LK052912">
    <property type="protein sequence ID" value="CDR46989.1"/>
    <property type="molecule type" value="Genomic_DNA"/>
</dbReference>
<evidence type="ECO:0000256" key="10">
    <source>
        <dbReference type="ARBA" id="ARBA00024323"/>
    </source>
</evidence>
<dbReference type="AlphaFoldDB" id="A0A061BJ32"/>
<protein>
    <recommendedName>
        <fullName evidence="12">Tafazzin family protein</fullName>
    </recommendedName>
</protein>
<keyword evidence="7" id="KW-0496">Mitochondrion</keyword>
<gene>
    <name evidence="14" type="ORF">CYFA0S_27e00518g</name>
</gene>
<dbReference type="GO" id="GO:0007007">
    <property type="term" value="P:inner mitochondrial membrane organization"/>
    <property type="evidence" value="ECO:0007669"/>
    <property type="project" value="TreeGrafter"/>
</dbReference>